<dbReference type="InterPro" id="IPR036322">
    <property type="entry name" value="WD40_repeat_dom_sf"/>
</dbReference>
<dbReference type="GO" id="GO:0030686">
    <property type="term" value="C:90S preribosome"/>
    <property type="evidence" value="ECO:0007669"/>
    <property type="project" value="TreeGrafter"/>
</dbReference>
<evidence type="ECO:0000313" key="9">
    <source>
        <dbReference type="Proteomes" id="UP000311919"/>
    </source>
</evidence>
<sequence>MDTVCFQFNLFISLCRRKLPERFFRKKAEAFNRKVKHARQNAAHVATLHNVLPGSIEKDEDEKITQDDIVKEVDIGSATKRFDIKLQYGPYAIDYSRNGRFLALCGKSGHISAFDWMVKRPLFEINVANECRDVKFLHQETFVAVAEKNHVSIYDNQGLEVHCLKKLNGILRMEFLPYHFLLVSSSNNGFLYYLDCSVGTIVASIPTYMGRLGVMCQNPSNAVICVGHNNGVVSMWIPSEKSFVIKMFTHPTAITSIACDRTGSYLATCGIDRKLKIWDLRSTYDPLSEILLPMSASTIDFSQRGLLALGAANTIQILRDPHAISPTNTSKIFEPISPNINQRILSNAYLSHYAIHPVHRVRFCPYEDVLGVGTSAGISSILCPGSAEPNYDALEENPFANKRYRQEREVKRLLDKIPYTMISIKSIVGEVRREDLLEEWEKKKVALLGQIPKVDAPIIKRNKQKGRSKPGRIEAKKQNIRFERKMFTIKEVLGVSEAKEKLERKASFKKNHTSTLTRPSEALVTKKKLAKKRTNTALDVLIPPKEF</sequence>
<evidence type="ECO:0000256" key="4">
    <source>
        <dbReference type="ARBA" id="ARBA00022737"/>
    </source>
</evidence>
<dbReference type="InterPro" id="IPR015943">
    <property type="entry name" value="WD40/YVTN_repeat-like_dom_sf"/>
</dbReference>
<dbReference type="SMART" id="SM01033">
    <property type="entry name" value="BING4CT"/>
    <property type="match status" value="1"/>
</dbReference>
<keyword evidence="4" id="KW-0677">Repeat</keyword>
<keyword evidence="2" id="KW-0698">rRNA processing</keyword>
<dbReference type="InterPro" id="IPR012952">
    <property type="entry name" value="BING4_C_dom"/>
</dbReference>
<gene>
    <name evidence="8" type="ORF">EWB00_007883</name>
</gene>
<keyword evidence="5" id="KW-0539">Nucleus</keyword>
<evidence type="ECO:0000256" key="2">
    <source>
        <dbReference type="ARBA" id="ARBA00022552"/>
    </source>
</evidence>
<dbReference type="PROSITE" id="PS50082">
    <property type="entry name" value="WD_REPEATS_2"/>
    <property type="match status" value="1"/>
</dbReference>
<reference evidence="8 9" key="1">
    <citation type="submission" date="2019-03" db="EMBL/GenBank/DDBJ databases">
        <title>An improved genome assembly of the fluke Schistosoma japonicum.</title>
        <authorList>
            <person name="Hu W."/>
            <person name="Luo F."/>
            <person name="Yin M."/>
            <person name="Mo X."/>
            <person name="Sun C."/>
            <person name="Wu Q."/>
            <person name="Zhu B."/>
            <person name="Xiang M."/>
            <person name="Wang J."/>
            <person name="Wang Y."/>
            <person name="Zhang T."/>
            <person name="Xu B."/>
            <person name="Zheng H."/>
            <person name="Feng Z."/>
        </authorList>
    </citation>
    <scope>NUCLEOTIDE SEQUENCE [LARGE SCALE GENOMIC DNA]</scope>
    <source>
        <strain evidence="8">HuSjv2</strain>
        <tissue evidence="8">Worms</tissue>
    </source>
</reference>
<dbReference type="Gene3D" id="2.130.10.10">
    <property type="entry name" value="YVTN repeat-like/Quinoprotein amine dehydrogenase"/>
    <property type="match status" value="2"/>
</dbReference>
<dbReference type="GO" id="GO:0032040">
    <property type="term" value="C:small-subunit processome"/>
    <property type="evidence" value="ECO:0007669"/>
    <property type="project" value="TreeGrafter"/>
</dbReference>
<evidence type="ECO:0000256" key="5">
    <source>
        <dbReference type="ARBA" id="ARBA00023242"/>
    </source>
</evidence>
<keyword evidence="3 6" id="KW-0853">WD repeat</keyword>
<feature type="repeat" description="WD" evidence="6">
    <location>
        <begin position="247"/>
        <end position="282"/>
    </location>
</feature>
<dbReference type="SMART" id="SM00320">
    <property type="entry name" value="WD40"/>
    <property type="match status" value="4"/>
</dbReference>
<dbReference type="Proteomes" id="UP000311919">
    <property type="component" value="Unassembled WGS sequence"/>
</dbReference>
<dbReference type="EMBL" id="SKCS01000436">
    <property type="protein sequence ID" value="TNN07220.1"/>
    <property type="molecule type" value="Genomic_DNA"/>
</dbReference>
<dbReference type="PANTHER" id="PTHR14085">
    <property type="entry name" value="WD-REPEAT PROTEIN BING4"/>
    <property type="match status" value="1"/>
</dbReference>
<feature type="domain" description="BING4 C-terminal" evidence="7">
    <location>
        <begin position="348"/>
        <end position="426"/>
    </location>
</feature>
<evidence type="ECO:0000256" key="6">
    <source>
        <dbReference type="PROSITE-ProRule" id="PRU00221"/>
    </source>
</evidence>
<dbReference type="FunFam" id="2.130.10.10:FF:000378">
    <property type="entry name" value="U3 small nucleolar RNA-associated protein 7"/>
    <property type="match status" value="1"/>
</dbReference>
<dbReference type="OrthoDB" id="10251154at2759"/>
<dbReference type="AlphaFoldDB" id="A0A4Z2CT72"/>
<dbReference type="PROSITE" id="PS50294">
    <property type="entry name" value="WD_REPEATS_REGION"/>
    <property type="match status" value="1"/>
</dbReference>
<evidence type="ECO:0000313" key="8">
    <source>
        <dbReference type="EMBL" id="TNN07220.1"/>
    </source>
</evidence>
<dbReference type="Pfam" id="PF08149">
    <property type="entry name" value="BING4CT"/>
    <property type="match status" value="1"/>
</dbReference>
<dbReference type="InterPro" id="IPR019775">
    <property type="entry name" value="WD40_repeat_CS"/>
</dbReference>
<organism evidence="8 9">
    <name type="scientific">Schistosoma japonicum</name>
    <name type="common">Blood fluke</name>
    <dbReference type="NCBI Taxonomy" id="6182"/>
    <lineage>
        <taxon>Eukaryota</taxon>
        <taxon>Metazoa</taxon>
        <taxon>Spiralia</taxon>
        <taxon>Lophotrochozoa</taxon>
        <taxon>Platyhelminthes</taxon>
        <taxon>Trematoda</taxon>
        <taxon>Digenea</taxon>
        <taxon>Strigeidida</taxon>
        <taxon>Schistosomatoidea</taxon>
        <taxon>Schistosomatidae</taxon>
        <taxon>Schistosoma</taxon>
    </lineage>
</organism>
<dbReference type="Pfam" id="PF00400">
    <property type="entry name" value="WD40"/>
    <property type="match status" value="1"/>
</dbReference>
<proteinExistence type="predicted"/>
<keyword evidence="9" id="KW-1185">Reference proteome</keyword>
<dbReference type="InterPro" id="IPR040315">
    <property type="entry name" value="WDR46/Utp7"/>
</dbReference>
<accession>A0A4Z2CT72</accession>
<evidence type="ECO:0000259" key="7">
    <source>
        <dbReference type="SMART" id="SM01033"/>
    </source>
</evidence>
<evidence type="ECO:0000256" key="1">
    <source>
        <dbReference type="ARBA" id="ARBA00004604"/>
    </source>
</evidence>
<dbReference type="PROSITE" id="PS00678">
    <property type="entry name" value="WD_REPEATS_1"/>
    <property type="match status" value="1"/>
</dbReference>
<evidence type="ECO:0000256" key="3">
    <source>
        <dbReference type="ARBA" id="ARBA00022574"/>
    </source>
</evidence>
<dbReference type="PANTHER" id="PTHR14085:SF3">
    <property type="entry name" value="WD REPEAT-CONTAINING PROTEIN 46"/>
    <property type="match status" value="1"/>
</dbReference>
<dbReference type="InterPro" id="IPR001680">
    <property type="entry name" value="WD40_rpt"/>
</dbReference>
<dbReference type="STRING" id="6182.A0A4Z2CT72"/>
<comment type="caution">
    <text evidence="8">The sequence shown here is derived from an EMBL/GenBank/DDBJ whole genome shotgun (WGS) entry which is preliminary data.</text>
</comment>
<dbReference type="SUPFAM" id="SSF50978">
    <property type="entry name" value="WD40 repeat-like"/>
    <property type="match status" value="1"/>
</dbReference>
<name>A0A4Z2CT72_SCHJA</name>
<protein>
    <submittedName>
        <fullName evidence="8">WD repeat-containing protein</fullName>
    </submittedName>
</protein>
<dbReference type="GO" id="GO:0000462">
    <property type="term" value="P:maturation of SSU-rRNA from tricistronic rRNA transcript (SSU-rRNA, 5.8S rRNA, LSU-rRNA)"/>
    <property type="evidence" value="ECO:0007669"/>
    <property type="project" value="TreeGrafter"/>
</dbReference>
<comment type="subcellular location">
    <subcellularLocation>
        <location evidence="1">Nucleus</location>
        <location evidence="1">Nucleolus</location>
    </subcellularLocation>
</comment>